<dbReference type="KEGG" id="sale:EPH95_13490"/>
<evidence type="ECO:0000259" key="1">
    <source>
        <dbReference type="PROSITE" id="PS50965"/>
    </source>
</evidence>
<keyword evidence="3" id="KW-1185">Reference proteome</keyword>
<reference evidence="3" key="1">
    <citation type="submission" date="2019-01" db="EMBL/GenBank/DDBJ databases">
        <title>Genomic analysis of Salicibibacter sp. NKC3-5.</title>
        <authorList>
            <person name="Oh Y.J."/>
        </authorList>
    </citation>
    <scope>NUCLEOTIDE SEQUENCE [LARGE SCALE GENOMIC DNA]</scope>
    <source>
        <strain evidence="3">NKC3-5</strain>
    </source>
</reference>
<accession>A0A514LJN5</accession>
<organism evidence="2 3">
    <name type="scientific">Salicibibacter halophilus</name>
    <dbReference type="NCBI Taxonomy" id="2502791"/>
    <lineage>
        <taxon>Bacteria</taxon>
        <taxon>Bacillati</taxon>
        <taxon>Bacillota</taxon>
        <taxon>Bacilli</taxon>
        <taxon>Bacillales</taxon>
        <taxon>Bacillaceae</taxon>
        <taxon>Salicibibacter</taxon>
    </lineage>
</organism>
<evidence type="ECO:0000313" key="2">
    <source>
        <dbReference type="EMBL" id="QDI92068.1"/>
    </source>
</evidence>
<dbReference type="Pfam" id="PF08378">
    <property type="entry name" value="NERD"/>
    <property type="match status" value="1"/>
</dbReference>
<dbReference type="Proteomes" id="UP000319756">
    <property type="component" value="Chromosome"/>
</dbReference>
<dbReference type="AlphaFoldDB" id="A0A514LJN5"/>
<protein>
    <submittedName>
        <fullName evidence="2">NERD domain-containing protein</fullName>
    </submittedName>
</protein>
<evidence type="ECO:0000313" key="3">
    <source>
        <dbReference type="Proteomes" id="UP000319756"/>
    </source>
</evidence>
<sequence length="273" mass="31447">MDYFYRQLDLPLQHYFVHQLRLPRNVDFFQMDTLLLTPYFFLILEIKNLAGILTFDHEHQQVLREQGGQQEVFADPVLQAEQQAASLKAWLQAHFGSSPPIHAYAVMTNNSSILKNAAPHALHHQIIRPPALRPILQALFEKEKCHALEDKLNVYVEALKKAYRPARYCAMGKYDINRADLRNGVFCPKCSGVMKWRHGNWVCSRCEHVSRDAHRKALDDYALLISSHISTGECQAYLQLPGINTAQRILKKMNLTHSGGTKTRKYHLPGHRR</sequence>
<dbReference type="OrthoDB" id="569879at2"/>
<proteinExistence type="predicted"/>
<feature type="domain" description="NERD" evidence="1">
    <location>
        <begin position="1"/>
        <end position="110"/>
    </location>
</feature>
<gene>
    <name evidence="2" type="ORF">EPH95_13490</name>
</gene>
<dbReference type="EMBL" id="CP035485">
    <property type="protein sequence ID" value="QDI92068.1"/>
    <property type="molecule type" value="Genomic_DNA"/>
</dbReference>
<dbReference type="InterPro" id="IPR011528">
    <property type="entry name" value="NERD"/>
</dbReference>
<dbReference type="PROSITE" id="PS50965">
    <property type="entry name" value="NERD"/>
    <property type="match status" value="1"/>
</dbReference>
<name>A0A514LJN5_9BACI</name>